<dbReference type="InterPro" id="IPR017972">
    <property type="entry name" value="Cyt_P450_CS"/>
</dbReference>
<dbReference type="Gene3D" id="1.10.630.10">
    <property type="entry name" value="Cytochrome P450"/>
    <property type="match status" value="1"/>
</dbReference>
<evidence type="ECO:0000256" key="7">
    <source>
        <dbReference type="SAM" id="Phobius"/>
    </source>
</evidence>
<dbReference type="GO" id="GO:0020037">
    <property type="term" value="F:heme binding"/>
    <property type="evidence" value="ECO:0007669"/>
    <property type="project" value="InterPro"/>
</dbReference>
<dbReference type="PRINTS" id="PR00463">
    <property type="entry name" value="EP450I"/>
</dbReference>
<feature type="binding site" description="axial binding residue" evidence="5">
    <location>
        <position position="503"/>
    </location>
    <ligand>
        <name>heme</name>
        <dbReference type="ChEBI" id="CHEBI:30413"/>
    </ligand>
    <ligandPart>
        <name>Fe</name>
        <dbReference type="ChEBI" id="CHEBI:18248"/>
    </ligandPart>
</feature>
<evidence type="ECO:0000313" key="9">
    <source>
        <dbReference type="Proteomes" id="UP000297777"/>
    </source>
</evidence>
<evidence type="ECO:0000256" key="4">
    <source>
        <dbReference type="ARBA" id="ARBA00023026"/>
    </source>
</evidence>
<dbReference type="InterPro" id="IPR002401">
    <property type="entry name" value="Cyt_P450_E_grp-I"/>
</dbReference>
<comment type="similarity">
    <text evidence="6">Belongs to the cytochrome P450 family.</text>
</comment>
<dbReference type="SUPFAM" id="SSF48264">
    <property type="entry name" value="Cytochrome P450"/>
    <property type="match status" value="1"/>
</dbReference>
<dbReference type="GO" id="GO:0016705">
    <property type="term" value="F:oxidoreductase activity, acting on paired donors, with incorporation or reduction of molecular oxygen"/>
    <property type="evidence" value="ECO:0007669"/>
    <property type="project" value="InterPro"/>
</dbReference>
<evidence type="ECO:0000256" key="2">
    <source>
        <dbReference type="ARBA" id="ARBA00022723"/>
    </source>
</evidence>
<dbReference type="Proteomes" id="UP000297777">
    <property type="component" value="Unassembled WGS sequence"/>
</dbReference>
<gene>
    <name evidence="8" type="ORF">BTUL_0387g00050</name>
</gene>
<dbReference type="PANTHER" id="PTHR24305:SF226">
    <property type="entry name" value="CYTOCHROME P450 MONOOXYGENASE"/>
    <property type="match status" value="1"/>
</dbReference>
<keyword evidence="6" id="KW-0503">Monooxygenase</keyword>
<dbReference type="PANTHER" id="PTHR24305">
    <property type="entry name" value="CYTOCHROME P450"/>
    <property type="match status" value="1"/>
</dbReference>
<keyword evidence="5 6" id="KW-0349">Heme</keyword>
<dbReference type="GO" id="GO:0005506">
    <property type="term" value="F:iron ion binding"/>
    <property type="evidence" value="ECO:0007669"/>
    <property type="project" value="InterPro"/>
</dbReference>
<keyword evidence="7" id="KW-1133">Transmembrane helix</keyword>
<keyword evidence="9" id="KW-1185">Reference proteome</keyword>
<proteinExistence type="inferred from homology"/>
<dbReference type="InterPro" id="IPR036396">
    <property type="entry name" value="Cyt_P450_sf"/>
</dbReference>
<comment type="caution">
    <text evidence="8">The sequence shown here is derived from an EMBL/GenBank/DDBJ whole genome shotgun (WGS) entry which is preliminary data.</text>
</comment>
<organism evidence="8 9">
    <name type="scientific">Botrytis tulipae</name>
    <dbReference type="NCBI Taxonomy" id="87230"/>
    <lineage>
        <taxon>Eukaryota</taxon>
        <taxon>Fungi</taxon>
        <taxon>Dikarya</taxon>
        <taxon>Ascomycota</taxon>
        <taxon>Pezizomycotina</taxon>
        <taxon>Leotiomycetes</taxon>
        <taxon>Helotiales</taxon>
        <taxon>Sclerotiniaceae</taxon>
        <taxon>Botrytis</taxon>
    </lineage>
</organism>
<dbReference type="PROSITE" id="PS00086">
    <property type="entry name" value="CYTOCHROME_P450"/>
    <property type="match status" value="1"/>
</dbReference>
<keyword evidence="7" id="KW-0472">Membrane</keyword>
<evidence type="ECO:0000313" key="8">
    <source>
        <dbReference type="EMBL" id="TGO06932.1"/>
    </source>
</evidence>
<dbReference type="CDD" id="cd11061">
    <property type="entry name" value="CYP67-like"/>
    <property type="match status" value="1"/>
</dbReference>
<name>A0A4Z1E868_9HELO</name>
<keyword evidence="4" id="KW-0843">Virulence</keyword>
<evidence type="ECO:0000256" key="1">
    <source>
        <dbReference type="ARBA" id="ARBA00001971"/>
    </source>
</evidence>
<feature type="transmembrane region" description="Helical" evidence="7">
    <location>
        <begin position="20"/>
        <end position="39"/>
    </location>
</feature>
<keyword evidence="7" id="KW-0812">Transmembrane</keyword>
<dbReference type="PRINTS" id="PR00385">
    <property type="entry name" value="P450"/>
</dbReference>
<dbReference type="OrthoDB" id="1470350at2759"/>
<evidence type="ECO:0000256" key="3">
    <source>
        <dbReference type="ARBA" id="ARBA00023004"/>
    </source>
</evidence>
<dbReference type="Pfam" id="PF00067">
    <property type="entry name" value="p450"/>
    <property type="match status" value="1"/>
</dbReference>
<sequence>MELSERFTEEMSRFESFAGIPSYLVILQVILSTFFLKLFSTAIYRITFHPFAKYPGPRWAKITDLYSAYHSLRGTLHIRTLQAYDKYGEKIIPSTLSAAEIRLGSVVRLGPNELVFNSAEALQGTSHSTHEQSSSNLRNPEIYSSKNVQKSKGYAALVTTPGVHDVHNAVDFSIHKHKRRVISKGFSIPSLLAFEPTMISTVDLLIQNLAKASIKSKNQDKWSKPINMGTSFKHTSLDVMGEFGFGQSFNLQTSTENHFLSGMIAGILTRGGVLLQCQAFQKIRIERFFNRKVHTAVMKYHSTVSKLVADRLKEDKNAKSDLFSFIFDAQYSNNGKHEDIETMTVSELFTESGFLLAAGSDTSSTTLSALLFYLSRYPECYKKVTTEIRSTFSSLSEIHSGPKITSLKYLRACIEEALRMSPPLGSALWREVRSGGITIDGESILAGYDIGCAFHAVQHNEDYFPNSFDFQPERWIASEHNPQEKIEEMKMAFAPFSLGPRGCPGKMMVYMEMGIMMARMVFCFDFRRPEDGGLGQVGEGVLGNQGGRGRVNEFQLMDHLTSTHVGPYAEFRLRDGLEGEFEGF</sequence>
<reference evidence="8 9" key="1">
    <citation type="submission" date="2017-12" db="EMBL/GenBank/DDBJ databases">
        <title>Comparative genomics of Botrytis spp.</title>
        <authorList>
            <person name="Valero-Jimenez C.A."/>
            <person name="Tapia P."/>
            <person name="Veloso J."/>
            <person name="Silva-Moreno E."/>
            <person name="Staats M."/>
            <person name="Valdes J.H."/>
            <person name="Van Kan J.A.L."/>
        </authorList>
    </citation>
    <scope>NUCLEOTIDE SEQUENCE [LARGE SCALE GENOMIC DNA]</scope>
    <source>
        <strain evidence="8 9">Bt9001</strain>
    </source>
</reference>
<comment type="cofactor">
    <cofactor evidence="1 5">
        <name>heme</name>
        <dbReference type="ChEBI" id="CHEBI:30413"/>
    </cofactor>
</comment>
<dbReference type="EMBL" id="PQXH01000385">
    <property type="protein sequence ID" value="TGO06932.1"/>
    <property type="molecule type" value="Genomic_DNA"/>
</dbReference>
<dbReference type="GO" id="GO:0004497">
    <property type="term" value="F:monooxygenase activity"/>
    <property type="evidence" value="ECO:0007669"/>
    <property type="project" value="UniProtKB-KW"/>
</dbReference>
<keyword evidence="6" id="KW-0560">Oxidoreductase</keyword>
<dbReference type="InterPro" id="IPR001128">
    <property type="entry name" value="Cyt_P450"/>
</dbReference>
<dbReference type="AlphaFoldDB" id="A0A4Z1E868"/>
<dbReference type="InterPro" id="IPR050121">
    <property type="entry name" value="Cytochrome_P450_monoxygenase"/>
</dbReference>
<protein>
    <submittedName>
        <fullName evidence="8">Uncharacterized protein</fullName>
    </submittedName>
</protein>
<accession>A0A4Z1E868</accession>
<evidence type="ECO:0000256" key="6">
    <source>
        <dbReference type="RuleBase" id="RU000461"/>
    </source>
</evidence>
<evidence type="ECO:0000256" key="5">
    <source>
        <dbReference type="PIRSR" id="PIRSR602401-1"/>
    </source>
</evidence>
<keyword evidence="2 5" id="KW-0479">Metal-binding</keyword>
<keyword evidence="3 5" id="KW-0408">Iron</keyword>